<dbReference type="InParanoid" id="A0A0D2VG55"/>
<evidence type="ECO:0000256" key="10">
    <source>
        <dbReference type="ARBA" id="ARBA00023239"/>
    </source>
</evidence>
<evidence type="ECO:0000313" key="14">
    <source>
        <dbReference type="EMBL" id="KJE88817.1"/>
    </source>
</evidence>
<dbReference type="PANTHER" id="PTHR11108">
    <property type="entry name" value="FERROCHELATASE"/>
    <property type="match status" value="1"/>
</dbReference>
<dbReference type="EC" id="4.98.1.1" evidence="12"/>
<comment type="similarity">
    <text evidence="3 12">Belongs to the ferrochelatase family.</text>
</comment>
<accession>A0A0D2VG55</accession>
<dbReference type="FunCoup" id="A0A0D2VG55">
    <property type="interactions" value="375"/>
</dbReference>
<keyword evidence="4 12" id="KW-0999">Mitochondrion inner membrane</keyword>
<dbReference type="EMBL" id="KE346360">
    <property type="protein sequence ID" value="KJE88817.1"/>
    <property type="molecule type" value="Genomic_DNA"/>
</dbReference>
<gene>
    <name evidence="14" type="ORF">CAOG_000398</name>
</gene>
<dbReference type="Gene3D" id="3.40.50.1400">
    <property type="match status" value="2"/>
</dbReference>
<evidence type="ECO:0000256" key="3">
    <source>
        <dbReference type="ARBA" id="ARBA00007718"/>
    </source>
</evidence>
<dbReference type="eggNOG" id="KOG1321">
    <property type="taxonomic scope" value="Eukaryota"/>
</dbReference>
<keyword evidence="8 12" id="KW-0350">Heme biosynthesis</keyword>
<dbReference type="FunFam" id="3.40.50.1400:FF:000003">
    <property type="entry name" value="Ferrochelatase"/>
    <property type="match status" value="1"/>
</dbReference>
<dbReference type="PANTHER" id="PTHR11108:SF1">
    <property type="entry name" value="FERROCHELATASE, MITOCHONDRIAL"/>
    <property type="match status" value="1"/>
</dbReference>
<dbReference type="GO" id="GO:0005743">
    <property type="term" value="C:mitochondrial inner membrane"/>
    <property type="evidence" value="ECO:0007669"/>
    <property type="project" value="UniProtKB-SubCell"/>
</dbReference>
<dbReference type="UniPathway" id="UPA00252">
    <property type="reaction ID" value="UER00325"/>
</dbReference>
<dbReference type="GO" id="GO:0006783">
    <property type="term" value="P:heme biosynthetic process"/>
    <property type="evidence" value="ECO:0007669"/>
    <property type="project" value="UniProtKB-UniRule"/>
</dbReference>
<keyword evidence="15" id="KW-1185">Reference proteome</keyword>
<dbReference type="PROSITE" id="PS00534">
    <property type="entry name" value="FERROCHELATASE"/>
    <property type="match status" value="1"/>
</dbReference>
<dbReference type="RefSeq" id="XP_004365269.1">
    <property type="nucleotide sequence ID" value="XM_004365212.2"/>
</dbReference>
<dbReference type="OMA" id="RFLSGYC"/>
<evidence type="ECO:0000313" key="15">
    <source>
        <dbReference type="Proteomes" id="UP000008743"/>
    </source>
</evidence>
<keyword evidence="7" id="KW-0496">Mitochondrion</keyword>
<dbReference type="InterPro" id="IPR033659">
    <property type="entry name" value="Ferrochelatase_N"/>
</dbReference>
<keyword evidence="11 12" id="KW-0627">Porphyrin biosynthesis</keyword>
<dbReference type="CDD" id="cd00419">
    <property type="entry name" value="Ferrochelatase_C"/>
    <property type="match status" value="1"/>
</dbReference>
<protein>
    <recommendedName>
        <fullName evidence="12">Ferrochelatase</fullName>
        <ecNumber evidence="12">4.98.1.1</ecNumber>
    </recommendedName>
</protein>
<name>A0A0D2VG55_CAPO3</name>
<keyword evidence="9" id="KW-0472">Membrane</keyword>
<keyword evidence="5" id="KW-0809">Transit peptide</keyword>
<dbReference type="NCBIfam" id="TIGR00109">
    <property type="entry name" value="hemH"/>
    <property type="match status" value="1"/>
</dbReference>
<keyword evidence="10 12" id="KW-0456">Lyase</keyword>
<comment type="function">
    <text evidence="12">Catalyzes the ferrous insertion into protoporphyrin IX.</text>
</comment>
<dbReference type="OrthoDB" id="1323at2759"/>
<evidence type="ECO:0000256" key="1">
    <source>
        <dbReference type="ARBA" id="ARBA00004443"/>
    </source>
</evidence>
<dbReference type="Pfam" id="PF00762">
    <property type="entry name" value="Ferrochelatase"/>
    <property type="match status" value="1"/>
</dbReference>
<dbReference type="STRING" id="595528.A0A0D2VG55"/>
<evidence type="ECO:0000256" key="9">
    <source>
        <dbReference type="ARBA" id="ARBA00023136"/>
    </source>
</evidence>
<dbReference type="InterPro" id="IPR033644">
    <property type="entry name" value="Ferrochelatase_C"/>
</dbReference>
<reference evidence="15" key="1">
    <citation type="submission" date="2011-02" db="EMBL/GenBank/DDBJ databases">
        <title>The Genome Sequence of Capsaspora owczarzaki ATCC 30864.</title>
        <authorList>
            <person name="Russ C."/>
            <person name="Cuomo C."/>
            <person name="Burger G."/>
            <person name="Gray M.W."/>
            <person name="Holland P.W.H."/>
            <person name="King N."/>
            <person name="Lang F.B.F."/>
            <person name="Roger A.J."/>
            <person name="Ruiz-Trillo I."/>
            <person name="Young S.K."/>
            <person name="Zeng Q."/>
            <person name="Gargeya S."/>
            <person name="Alvarado L."/>
            <person name="Berlin A."/>
            <person name="Chapman S.B."/>
            <person name="Chen Z."/>
            <person name="Freedman E."/>
            <person name="Gellesch M."/>
            <person name="Goldberg J."/>
            <person name="Griggs A."/>
            <person name="Gujja S."/>
            <person name="Heilman E."/>
            <person name="Heiman D."/>
            <person name="Howarth C."/>
            <person name="Mehta T."/>
            <person name="Neiman D."/>
            <person name="Pearson M."/>
            <person name="Roberts A."/>
            <person name="Saif S."/>
            <person name="Shea T."/>
            <person name="Shenoy N."/>
            <person name="Sisk P."/>
            <person name="Stolte C."/>
            <person name="Sykes S."/>
            <person name="White J."/>
            <person name="Yandava C."/>
            <person name="Haas B."/>
            <person name="Nusbaum C."/>
            <person name="Birren B."/>
        </authorList>
    </citation>
    <scope>NUCLEOTIDE SEQUENCE</scope>
    <source>
        <strain evidence="15">ATCC 30864</strain>
    </source>
</reference>
<evidence type="ECO:0000256" key="6">
    <source>
        <dbReference type="ARBA" id="ARBA00023004"/>
    </source>
</evidence>
<evidence type="ECO:0000256" key="4">
    <source>
        <dbReference type="ARBA" id="ARBA00022792"/>
    </source>
</evidence>
<dbReference type="GO" id="GO:0004325">
    <property type="term" value="F:ferrochelatase activity"/>
    <property type="evidence" value="ECO:0007669"/>
    <property type="project" value="UniProtKB-UniRule"/>
</dbReference>
<evidence type="ECO:0000256" key="11">
    <source>
        <dbReference type="ARBA" id="ARBA00023244"/>
    </source>
</evidence>
<evidence type="ECO:0000256" key="13">
    <source>
        <dbReference type="SAM" id="MobiDB-lite"/>
    </source>
</evidence>
<dbReference type="Proteomes" id="UP000008743">
    <property type="component" value="Unassembled WGS sequence"/>
</dbReference>
<dbReference type="AlphaFoldDB" id="A0A0D2VG55"/>
<dbReference type="InterPro" id="IPR001015">
    <property type="entry name" value="Ferrochelatase"/>
</dbReference>
<comment type="catalytic activity">
    <reaction evidence="12">
        <text>heme b + 2 H(+) = protoporphyrin IX + Fe(2+)</text>
        <dbReference type="Rhea" id="RHEA:22584"/>
        <dbReference type="ChEBI" id="CHEBI:15378"/>
        <dbReference type="ChEBI" id="CHEBI:29033"/>
        <dbReference type="ChEBI" id="CHEBI:57306"/>
        <dbReference type="ChEBI" id="CHEBI:60344"/>
        <dbReference type="EC" id="4.98.1.1"/>
    </reaction>
</comment>
<comment type="subcellular location">
    <subcellularLocation>
        <location evidence="1">Mitochondrion inner membrane</location>
        <topology evidence="1">Peripheral membrane protein</topology>
        <orientation evidence="1">Matrix side</orientation>
    </subcellularLocation>
</comment>
<dbReference type="HAMAP" id="MF_00323">
    <property type="entry name" value="Ferrochelatase"/>
    <property type="match status" value="1"/>
</dbReference>
<dbReference type="CDD" id="cd03411">
    <property type="entry name" value="Ferrochelatase_N"/>
    <property type="match status" value="1"/>
</dbReference>
<comment type="pathway">
    <text evidence="2 12">Porphyrin-containing compound metabolism; protoheme biosynthesis; protoheme from protoporphyrin-IX: step 1/1.</text>
</comment>
<evidence type="ECO:0000256" key="8">
    <source>
        <dbReference type="ARBA" id="ARBA00023133"/>
    </source>
</evidence>
<proteinExistence type="inferred from homology"/>
<sequence length="433" mass="47374">MLSRLRFGLSGAAQQLARSSPLQPLLLQHQSGAIAVSRSSHSAPAPSATTATAIPAPTDGLRVTPVSTKPPTAIVLMNLGGPATQADVHDFLLRLFSDRDIIPLPLQSYSARFIARRRTPTIQQQYAKIGGGSPIRSWTEKQGQAMAKMLDEISPSTAPHKPYIAFRYARPLTDDALAQMAADGVTRAVAFTQYPQYSCSTTGSSLNELARQISAAGSASPLKDMQWSVIDHWPTHPLFVQAVVHNIRQALLRFPEAKRKEVVLVFSAHSLPMTVVNRGDAYPPQVAATVHAVMQELGHSHQFQLVWQSKVGPQNWLGPRTDEAIRGFAANGRKNLLLVPIAFTSDHIETLFELDHEYADVLAKEVGIEQIERSESLNEPPPIHQSHGYNCARASPASRSHRQGLQQAAWHAVVPKCTNPKCETTRTFFGAEH</sequence>
<evidence type="ECO:0000256" key="2">
    <source>
        <dbReference type="ARBA" id="ARBA00004943"/>
    </source>
</evidence>
<dbReference type="SUPFAM" id="SSF53800">
    <property type="entry name" value="Chelatase"/>
    <property type="match status" value="1"/>
</dbReference>
<evidence type="ECO:0000256" key="5">
    <source>
        <dbReference type="ARBA" id="ARBA00022946"/>
    </source>
</evidence>
<keyword evidence="6 12" id="KW-0408">Iron</keyword>
<feature type="region of interest" description="Disordered" evidence="13">
    <location>
        <begin position="37"/>
        <end position="63"/>
    </location>
</feature>
<feature type="compositionally biased region" description="Low complexity" evidence="13">
    <location>
        <begin position="39"/>
        <end position="58"/>
    </location>
</feature>
<evidence type="ECO:0000256" key="12">
    <source>
        <dbReference type="RuleBase" id="RU000607"/>
    </source>
</evidence>
<dbReference type="PhylomeDB" id="A0A0D2VG55"/>
<organism evidence="14 15">
    <name type="scientific">Capsaspora owczarzaki (strain ATCC 30864)</name>
    <dbReference type="NCBI Taxonomy" id="595528"/>
    <lineage>
        <taxon>Eukaryota</taxon>
        <taxon>Filasterea</taxon>
        <taxon>Capsaspora</taxon>
    </lineage>
</organism>
<evidence type="ECO:0000256" key="7">
    <source>
        <dbReference type="ARBA" id="ARBA00023128"/>
    </source>
</evidence>
<dbReference type="InterPro" id="IPR019772">
    <property type="entry name" value="Ferrochelatase_AS"/>
</dbReference>